<protein>
    <submittedName>
        <fullName evidence="1">Uncharacterized protein</fullName>
    </submittedName>
</protein>
<gene>
    <name evidence="1" type="ORF">JR316_0012516</name>
</gene>
<evidence type="ECO:0000313" key="1">
    <source>
        <dbReference type="EMBL" id="KAH9475405.1"/>
    </source>
</evidence>
<organism evidence="1 2">
    <name type="scientific">Psilocybe cubensis</name>
    <name type="common">Psychedelic mushroom</name>
    <name type="synonym">Stropharia cubensis</name>
    <dbReference type="NCBI Taxonomy" id="181762"/>
    <lineage>
        <taxon>Eukaryota</taxon>
        <taxon>Fungi</taxon>
        <taxon>Dikarya</taxon>
        <taxon>Basidiomycota</taxon>
        <taxon>Agaricomycotina</taxon>
        <taxon>Agaricomycetes</taxon>
        <taxon>Agaricomycetidae</taxon>
        <taxon>Agaricales</taxon>
        <taxon>Agaricineae</taxon>
        <taxon>Strophariaceae</taxon>
        <taxon>Psilocybe</taxon>
    </lineage>
</organism>
<reference evidence="1" key="1">
    <citation type="submission" date="2021-10" db="EMBL/GenBank/DDBJ databases">
        <title>Psilocybe cubensis genome.</title>
        <authorList>
            <person name="Mckernan K.J."/>
            <person name="Crawford S."/>
            <person name="Trippe A."/>
            <person name="Kane L.T."/>
            <person name="Mclaughlin S."/>
        </authorList>
    </citation>
    <scope>NUCLEOTIDE SEQUENCE</scope>
    <source>
        <strain evidence="1">MGC-MH-2018</strain>
    </source>
</reference>
<sequence length="416" mass="47461">MTLSVPFRFNKTSLPCLANELLDEITRYLPRRDQHALLCTGWALHDVVSRQLYRDVSVYDSSAKRFFKTIIESTESYGTYTKELQYTVSTNNDVSITHALLRRAVPFLANVESLTMIMRTQLSPFLKYMLRYSVHPIQSTYADAIRLDDKRLRVVDSPITFCNFPKLKKFNLHGDIKVIRFISIKSVLVKICLTEAMDDDSFTFFLNEMAPTGTPNTSLSILCITLQFVESYSRIGTSLYRLGNAFPNIKSLTVRSPKLDALEASLMLTLDPPLFREARLLQFNDWTITTPVIIPVGSGPDHLKVQGIHITKAAESRRNLVSVNFGMIKWAKSVYSGGWEQTNKICVDSGDDDELYPDFDKDSSLFWDVLYINPEPLHEPLTECFFATVFRYYSSVTDKHVTDVTTGTVDLSRSNW</sequence>
<evidence type="ECO:0000313" key="2">
    <source>
        <dbReference type="Proteomes" id="UP000664032"/>
    </source>
</evidence>
<dbReference type="EMBL" id="JAFIQS020000012">
    <property type="protein sequence ID" value="KAH9475405.1"/>
    <property type="molecule type" value="Genomic_DNA"/>
</dbReference>
<dbReference type="Proteomes" id="UP000664032">
    <property type="component" value="Unassembled WGS sequence"/>
</dbReference>
<keyword evidence="2" id="KW-1185">Reference proteome</keyword>
<comment type="caution">
    <text evidence="1">The sequence shown here is derived from an EMBL/GenBank/DDBJ whole genome shotgun (WGS) entry which is preliminary data.</text>
</comment>
<name>A0ACB8GI68_PSICU</name>
<proteinExistence type="predicted"/>
<accession>A0ACB8GI68</accession>